<evidence type="ECO:0000256" key="2">
    <source>
        <dbReference type="ARBA" id="ARBA00023157"/>
    </source>
</evidence>
<dbReference type="Gene3D" id="2.180.10.10">
    <property type="entry name" value="RHS repeat-associated core"/>
    <property type="match status" value="2"/>
</dbReference>
<dbReference type="GO" id="GO:0005975">
    <property type="term" value="P:carbohydrate metabolic process"/>
    <property type="evidence" value="ECO:0007669"/>
    <property type="project" value="UniProtKB-ARBA"/>
</dbReference>
<dbReference type="Proteomes" id="UP001241110">
    <property type="component" value="Unassembled WGS sequence"/>
</dbReference>
<reference evidence="4" key="1">
    <citation type="submission" date="2023-05" db="EMBL/GenBank/DDBJ databases">
        <authorList>
            <person name="Zhang X."/>
        </authorList>
    </citation>
    <scope>NUCLEOTIDE SEQUENCE</scope>
    <source>
        <strain evidence="4">YF14B1</strain>
    </source>
</reference>
<evidence type="ECO:0000256" key="1">
    <source>
        <dbReference type="ARBA" id="ARBA00022729"/>
    </source>
</evidence>
<feature type="domain" description="LamG-like jellyroll fold" evidence="3">
    <location>
        <begin position="156"/>
        <end position="290"/>
    </location>
</feature>
<dbReference type="GO" id="GO:0004553">
    <property type="term" value="F:hydrolase activity, hydrolyzing O-glycosyl compounds"/>
    <property type="evidence" value="ECO:0007669"/>
    <property type="project" value="UniProtKB-ARBA"/>
</dbReference>
<dbReference type="NCBIfam" id="TIGR03696">
    <property type="entry name" value="Rhs_assc_core"/>
    <property type="match status" value="1"/>
</dbReference>
<dbReference type="Pfam" id="PF13385">
    <property type="entry name" value="Laminin_G_3"/>
    <property type="match status" value="1"/>
</dbReference>
<name>A0AAE3QXB8_9BACT</name>
<dbReference type="Pfam" id="PF20041">
    <property type="entry name" value="DUF6443"/>
    <property type="match status" value="1"/>
</dbReference>
<keyword evidence="1" id="KW-0732">Signal</keyword>
<protein>
    <submittedName>
        <fullName evidence="4">DUF6443 domain-containing protein</fullName>
    </submittedName>
</protein>
<dbReference type="InterPro" id="IPR045619">
    <property type="entry name" value="DUF6443"/>
</dbReference>
<evidence type="ECO:0000259" key="3">
    <source>
        <dbReference type="SMART" id="SM00560"/>
    </source>
</evidence>
<dbReference type="Gene3D" id="2.60.120.200">
    <property type="match status" value="1"/>
</dbReference>
<sequence length="1855" mass="204773">MLSSIQITKQTHFFRKGYQLGRLPIGILLLVLFWSGVFGSGWATYAQSVPRELNLNSYQSPARASEKITLYPGAGTAGVVIPAGLDLDMQIVTPVSGEVPASENAIITTVANQVISVGECASLSATASSTAGNALLFDGVNDFVQVGTITALKFTATATFEAWIYPTGAGSHATAGGVILSKEGEYLLARFPNGTIQCAFANTTPGWGWINTGVVAPLNTWSHVAVSYQNGVVKTYLNGTLANTYTGTGVIGDVATTQNDFRIGGRQGTSQYFAGQIDEVKVWSVERVEADIKAAYQQKTDPASASLVGYWSMDNSDLSAQVPNLVTGGAAGTLFNGAARVSSTVSLQATSSAVVWTVDGNSPALPEREADGSYRLCELTEGTYRYKVSLASDNTPGKIVETVTITVKGALPAIGLPAETDRNFVVENTILKAGQQDENTIKNLSAKDLSQKISYLDGLGRSLQSVVVQGAPEINGERQDIVSFAEYDPFGREVKKYLPYTASAANSANPQLHFQSTAMANQQPFYDQLKGEGPAFAETVYENSPLNRILAQGAVGTDWQIKNRTDLGHTDNKIVRMVLRTNLENEVRLWSYDPSTGTASSQSGSNGYYSFANSNGQNEGQLLVSETTDEHGKKIIEYTDKKGQVVCKRVQSSATPSSLASLTESQTSGWATTYYIYDDFGLLRYVIPPKATDALASVNYSFDFNAEFTKIWLFAYEYDERHRMIRKRVPGGGLSQMVYNRRDEVVLTQSALQGSALGYKPNSFVQGRITNQWNFTKYDALGRVVMTGTWIAPVGTTRQDLQNQVNSQAQVWETRNTETITASEIAESKTGYSHEAFPKTDFIPQTIHFYDDYSFLPVASALAYNTQVIPSNFDQSADTQLLGKATGTYTSLLETSVEQTIKGLVSVNYYDSYGRVIQTLAENHQGGIDISSIRYDFSGKVLETLTRHQNPDALDQSRQTLTIRTRTQYDHVGRIIASYQKIGTGVEEKLSAITYNALGEMIKKKLGQYSPAYGNTSSEGNALQTVDYKYNIRSWMTSINGGTLTGGDSDDKFALALSYNTPLANGEAQFNGNISSQKWISRSDGIERSYNYFYDAMNRITSATYASGKSGEQYDMPLVSYDKNGNIDKLTRLGMIAGTTSSATGWGEVDKLSYSYDGNRLFNVKDAGQYKSMGLAGDFKDGTAGDASIEYNYDEAGNMFFDDNKGIQSILYNQLNLPTYVQFLNGNSISYFYTATGVKYKKTTSAGSKTDYLAGMVYENRKIQFVPTAEGRALPPELAGTTEFAYEYHYKDHLGNLRVAFREAARIAPFYATMEIERAAYEESQFENLGTTRNTNDLTPHTRTGNYSAKLYSTSASHGLGPWKTLYVKKGDKIDAESFAYYESGSNNGAHNPLSLYIGNAGATRQAGNETNKNIFANLQIGISANVAMPQAGSEPVGYLKILVYNKEYQLLGAQCKIRQITQSASESWEELHLSHVATEDGYVQILVANESVKPVWFDDIKISYSRDLIVQENHYDPWGLNLAGIETQGNPNHEFQYNGKEKQEEFGLNWMDYGARMYDAQIGRWHVVDPLSEISRKWSPYNFSYNNPLRFNDPDGMAPDDKVVKDNFWSLDGGGDDRKLSEFERRMRAKDNDDGRHGMRGEASIKPRGWGGHVNPKNWWQRFKNRIGGYGHLNEIADIKKEYPDYQYKEMYWNDNKSAILVAYEQNVYFLSPSNEWVVELKEAASFRLDAPVTHYDPSLDLMPAAIAANEIVQIGTKLEYVFGNATGKVHNIERSTEMLRSLQNIGIFDNAVGRAVMAEHLQEAFSNGIRMAAEDGRFKIESFLMGKRSGVIVESVWENNRLITVKIRGAAKK</sequence>
<evidence type="ECO:0000313" key="5">
    <source>
        <dbReference type="Proteomes" id="UP001241110"/>
    </source>
</evidence>
<accession>A0AAE3QXB8</accession>
<organism evidence="4 5">
    <name type="scientific">Xanthocytophaga flava</name>
    <dbReference type="NCBI Taxonomy" id="3048013"/>
    <lineage>
        <taxon>Bacteria</taxon>
        <taxon>Pseudomonadati</taxon>
        <taxon>Bacteroidota</taxon>
        <taxon>Cytophagia</taxon>
        <taxon>Cytophagales</taxon>
        <taxon>Rhodocytophagaceae</taxon>
        <taxon>Xanthocytophaga</taxon>
    </lineage>
</organism>
<dbReference type="InterPro" id="IPR013320">
    <property type="entry name" value="ConA-like_dom_sf"/>
</dbReference>
<comment type="caution">
    <text evidence="4">The sequence shown here is derived from an EMBL/GenBank/DDBJ whole genome shotgun (WGS) entry which is preliminary data.</text>
</comment>
<keyword evidence="2" id="KW-1015">Disulfide bond</keyword>
<dbReference type="InterPro" id="IPR022385">
    <property type="entry name" value="Rhs_assc_core"/>
</dbReference>
<dbReference type="SUPFAM" id="SSF49899">
    <property type="entry name" value="Concanavalin A-like lectins/glucanases"/>
    <property type="match status" value="1"/>
</dbReference>
<dbReference type="EMBL" id="JASJOS010000014">
    <property type="protein sequence ID" value="MDJ1484208.1"/>
    <property type="molecule type" value="Genomic_DNA"/>
</dbReference>
<dbReference type="SMART" id="SM00560">
    <property type="entry name" value="LamGL"/>
    <property type="match status" value="1"/>
</dbReference>
<dbReference type="RefSeq" id="WP_313985213.1">
    <property type="nucleotide sequence ID" value="NZ_JASJOS010000014.1"/>
</dbReference>
<proteinExistence type="predicted"/>
<evidence type="ECO:0000313" key="4">
    <source>
        <dbReference type="EMBL" id="MDJ1484208.1"/>
    </source>
</evidence>
<gene>
    <name evidence="4" type="ORF">QNI16_27160</name>
</gene>
<dbReference type="InterPro" id="IPR006558">
    <property type="entry name" value="LamG-like"/>
</dbReference>